<dbReference type="InterPro" id="IPR050596">
    <property type="entry name" value="AspAT/PAT-like"/>
</dbReference>
<dbReference type="PANTHER" id="PTHR46383">
    <property type="entry name" value="ASPARTATE AMINOTRANSFERASE"/>
    <property type="match status" value="1"/>
</dbReference>
<sequence length="393" mass="43418">MTQISDLVKPRLNQIPSSLIRRVNQKYSQIDGIVKLTIGEPDFNTPDHIKLAAIQSILDNRSHYAPNRGTSELLQAISDYVSRRYHLHYDPQRQLIVTNGATEAISTVINGLIGPNDVVLIPSPAFSLYETVTLQNGGTPVQIDTRDTGFKLTPALLQSYLETYAGRVKLVVLNYPNNPTGVTLSPDEIQGLASVLKQYPVAVLSDEVYSELSYDVDHQSIARLLPEQTLYVNGVSKTYAMTGWRVGYLGGPEDAISLLAKVHQANVATIGTLNMDAATEAFTNGDADPRRMKAVYEERQHYLTRELKKLGYHFVDPQGAFYVYVEVPTAFTGSANDYTDVLAEKAKVATIPGDAFEAGGSRYFRISYATSLDNLKLAIKRLTHFLAKESITN</sequence>
<dbReference type="InterPro" id="IPR004839">
    <property type="entry name" value="Aminotransferase_I/II_large"/>
</dbReference>
<dbReference type="InterPro" id="IPR015422">
    <property type="entry name" value="PyrdxlP-dep_Trfase_small"/>
</dbReference>
<dbReference type="RefSeq" id="WP_056996348.1">
    <property type="nucleotide sequence ID" value="NZ_AYYR01000020.1"/>
</dbReference>
<evidence type="ECO:0000259" key="7">
    <source>
        <dbReference type="Pfam" id="PF00155"/>
    </source>
</evidence>
<dbReference type="EC" id="2.6.1.-" evidence="6"/>
<keyword evidence="3 6" id="KW-0032">Aminotransferase</keyword>
<dbReference type="InterPro" id="IPR015424">
    <property type="entry name" value="PyrdxlP-dep_Trfase"/>
</dbReference>
<dbReference type="PATRIC" id="fig|1423733.4.peg.1144"/>
<keyword evidence="4 6" id="KW-0808">Transferase</keyword>
<proteinExistence type="inferred from homology"/>
<dbReference type="PROSITE" id="PS00105">
    <property type="entry name" value="AA_TRANSFER_CLASS_1"/>
    <property type="match status" value="1"/>
</dbReference>
<protein>
    <recommendedName>
        <fullName evidence="6">Aminotransferase</fullName>
        <ecNumber evidence="6">2.6.1.-</ecNumber>
    </recommendedName>
</protein>
<comment type="cofactor">
    <cofactor evidence="1 6">
        <name>pyridoxal 5'-phosphate</name>
        <dbReference type="ChEBI" id="CHEBI:597326"/>
    </cofactor>
</comment>
<dbReference type="Gene3D" id="3.90.1150.10">
    <property type="entry name" value="Aspartate Aminotransferase, domain 1"/>
    <property type="match status" value="1"/>
</dbReference>
<organism evidence="8 9">
    <name type="scientific">Secundilactobacillus collinoides DSM 20515 = JCM 1123</name>
    <dbReference type="NCBI Taxonomy" id="1423733"/>
    <lineage>
        <taxon>Bacteria</taxon>
        <taxon>Bacillati</taxon>
        <taxon>Bacillota</taxon>
        <taxon>Bacilli</taxon>
        <taxon>Lactobacillales</taxon>
        <taxon>Lactobacillaceae</taxon>
        <taxon>Secundilactobacillus</taxon>
    </lineage>
</organism>
<evidence type="ECO:0000256" key="6">
    <source>
        <dbReference type="RuleBase" id="RU000481"/>
    </source>
</evidence>
<evidence type="ECO:0000256" key="3">
    <source>
        <dbReference type="ARBA" id="ARBA00022576"/>
    </source>
</evidence>
<evidence type="ECO:0000256" key="1">
    <source>
        <dbReference type="ARBA" id="ARBA00001933"/>
    </source>
</evidence>
<name>A0A0R2BCC1_SECCO</name>
<dbReference type="Pfam" id="PF00155">
    <property type="entry name" value="Aminotran_1_2"/>
    <property type="match status" value="1"/>
</dbReference>
<dbReference type="STRING" id="33960.TY91_00230"/>
<reference evidence="8 9" key="1">
    <citation type="journal article" date="2015" name="Genome Announc.">
        <title>Expanding the biotechnology potential of lactobacilli through comparative genomics of 213 strains and associated genera.</title>
        <authorList>
            <person name="Sun Z."/>
            <person name="Harris H.M."/>
            <person name="McCann A."/>
            <person name="Guo C."/>
            <person name="Argimon S."/>
            <person name="Zhang W."/>
            <person name="Yang X."/>
            <person name="Jeffery I.B."/>
            <person name="Cooney J.C."/>
            <person name="Kagawa T.F."/>
            <person name="Liu W."/>
            <person name="Song Y."/>
            <person name="Salvetti E."/>
            <person name="Wrobel A."/>
            <person name="Rasinkangas P."/>
            <person name="Parkhill J."/>
            <person name="Rea M.C."/>
            <person name="O'Sullivan O."/>
            <person name="Ritari J."/>
            <person name="Douillard F.P."/>
            <person name="Paul Ross R."/>
            <person name="Yang R."/>
            <person name="Briner A.E."/>
            <person name="Felis G.E."/>
            <person name="de Vos W.M."/>
            <person name="Barrangou R."/>
            <person name="Klaenhammer T.R."/>
            <person name="Caufield P.W."/>
            <person name="Cui Y."/>
            <person name="Zhang H."/>
            <person name="O'Toole P.W."/>
        </authorList>
    </citation>
    <scope>NUCLEOTIDE SEQUENCE [LARGE SCALE GENOMIC DNA]</scope>
    <source>
        <strain evidence="8 9">DSM 20515</strain>
    </source>
</reference>
<accession>A0A0R2BCC1</accession>
<evidence type="ECO:0000313" key="9">
    <source>
        <dbReference type="Proteomes" id="UP000051845"/>
    </source>
</evidence>
<dbReference type="CDD" id="cd00609">
    <property type="entry name" value="AAT_like"/>
    <property type="match status" value="1"/>
</dbReference>
<dbReference type="GO" id="GO:0006520">
    <property type="term" value="P:amino acid metabolic process"/>
    <property type="evidence" value="ECO:0007669"/>
    <property type="project" value="InterPro"/>
</dbReference>
<comment type="similarity">
    <text evidence="2 6">Belongs to the class-I pyridoxal-phosphate-dependent aminotransferase family.</text>
</comment>
<feature type="domain" description="Aminotransferase class I/classII large" evidence="7">
    <location>
        <begin position="33"/>
        <end position="382"/>
    </location>
</feature>
<dbReference type="Proteomes" id="UP000051845">
    <property type="component" value="Unassembled WGS sequence"/>
</dbReference>
<dbReference type="AlphaFoldDB" id="A0A0R2BCC1"/>
<dbReference type="GO" id="GO:0008483">
    <property type="term" value="F:transaminase activity"/>
    <property type="evidence" value="ECO:0007669"/>
    <property type="project" value="UniProtKB-KW"/>
</dbReference>
<dbReference type="GO" id="GO:0030170">
    <property type="term" value="F:pyridoxal phosphate binding"/>
    <property type="evidence" value="ECO:0007669"/>
    <property type="project" value="InterPro"/>
</dbReference>
<evidence type="ECO:0000256" key="2">
    <source>
        <dbReference type="ARBA" id="ARBA00007441"/>
    </source>
</evidence>
<dbReference type="InterPro" id="IPR015421">
    <property type="entry name" value="PyrdxlP-dep_Trfase_major"/>
</dbReference>
<comment type="caution">
    <text evidence="8">The sequence shown here is derived from an EMBL/GenBank/DDBJ whole genome shotgun (WGS) entry which is preliminary data.</text>
</comment>
<dbReference type="Gene3D" id="3.40.640.10">
    <property type="entry name" value="Type I PLP-dependent aspartate aminotransferase-like (Major domain)"/>
    <property type="match status" value="1"/>
</dbReference>
<dbReference type="InterPro" id="IPR004838">
    <property type="entry name" value="NHTrfase_class1_PyrdxlP-BS"/>
</dbReference>
<evidence type="ECO:0000313" key="8">
    <source>
        <dbReference type="EMBL" id="KRM76840.1"/>
    </source>
</evidence>
<dbReference type="SUPFAM" id="SSF53383">
    <property type="entry name" value="PLP-dependent transferases"/>
    <property type="match status" value="1"/>
</dbReference>
<evidence type="ECO:0000256" key="4">
    <source>
        <dbReference type="ARBA" id="ARBA00022679"/>
    </source>
</evidence>
<keyword evidence="5" id="KW-0663">Pyridoxal phosphate</keyword>
<evidence type="ECO:0000256" key="5">
    <source>
        <dbReference type="ARBA" id="ARBA00022898"/>
    </source>
</evidence>
<gene>
    <name evidence="8" type="ORF">FC82_GL001082</name>
</gene>
<dbReference type="PANTHER" id="PTHR46383:SF4">
    <property type="entry name" value="AMINOTRANSFERASE"/>
    <property type="match status" value="1"/>
</dbReference>
<dbReference type="EMBL" id="AYYR01000020">
    <property type="protein sequence ID" value="KRM76840.1"/>
    <property type="molecule type" value="Genomic_DNA"/>
</dbReference>